<protein>
    <submittedName>
        <fullName evidence="5">T9SS type A sorting domain-containing protein</fullName>
    </submittedName>
</protein>
<name>A0ABW7MQ98_9FLAO</name>
<comment type="subcellular location">
    <subcellularLocation>
        <location evidence="3">Secreted</location>
    </subcellularLocation>
</comment>
<gene>
    <name evidence="5" type="ORF">V8G56_04035</name>
</gene>
<dbReference type="Gene3D" id="2.160.20.10">
    <property type="entry name" value="Single-stranded right-handed beta-helix, Pectin lyase-like"/>
    <property type="match status" value="1"/>
</dbReference>
<dbReference type="InterPro" id="IPR045032">
    <property type="entry name" value="PEL"/>
</dbReference>
<organism evidence="5 6">
    <name type="scientific">Gaetbulibacter aquiaggeris</name>
    <dbReference type="NCBI Taxonomy" id="1735373"/>
    <lineage>
        <taxon>Bacteria</taxon>
        <taxon>Pseudomonadati</taxon>
        <taxon>Bacteroidota</taxon>
        <taxon>Flavobacteriia</taxon>
        <taxon>Flavobacteriales</taxon>
        <taxon>Flavobacteriaceae</taxon>
        <taxon>Gaetbulibacter</taxon>
    </lineage>
</organism>
<keyword evidence="1" id="KW-0732">Signal</keyword>
<keyword evidence="6" id="KW-1185">Reference proteome</keyword>
<comment type="similarity">
    <text evidence="3">Belongs to the polysaccharide lyase 1 family.</text>
</comment>
<evidence type="ECO:0000259" key="4">
    <source>
        <dbReference type="SMART" id="SM00656"/>
    </source>
</evidence>
<evidence type="ECO:0000256" key="1">
    <source>
        <dbReference type="ARBA" id="ARBA00022729"/>
    </source>
</evidence>
<keyword evidence="3" id="KW-0119">Carbohydrate metabolism</keyword>
<dbReference type="PANTHER" id="PTHR31683">
    <property type="entry name" value="PECTATE LYASE 18-RELATED"/>
    <property type="match status" value="1"/>
</dbReference>
<dbReference type="InterPro" id="IPR002022">
    <property type="entry name" value="Pec_lyase"/>
</dbReference>
<dbReference type="SUPFAM" id="SSF51126">
    <property type="entry name" value="Pectin lyase-like"/>
    <property type="match status" value="1"/>
</dbReference>
<evidence type="ECO:0000256" key="2">
    <source>
        <dbReference type="ARBA" id="ARBA00023239"/>
    </source>
</evidence>
<dbReference type="InterPro" id="IPR012334">
    <property type="entry name" value="Pectin_lyas_fold"/>
</dbReference>
<dbReference type="InterPro" id="IPR026444">
    <property type="entry name" value="Secre_tail"/>
</dbReference>
<comment type="caution">
    <text evidence="5">The sequence shown here is derived from an EMBL/GenBank/DDBJ whole genome shotgun (WGS) entry which is preliminary data.</text>
</comment>
<dbReference type="Pfam" id="PF00544">
    <property type="entry name" value="Pectate_lyase_4"/>
    <property type="match status" value="1"/>
</dbReference>
<dbReference type="SMART" id="SM00656">
    <property type="entry name" value="Amb_all"/>
    <property type="match status" value="1"/>
</dbReference>
<evidence type="ECO:0000256" key="3">
    <source>
        <dbReference type="RuleBase" id="RU361173"/>
    </source>
</evidence>
<dbReference type="Pfam" id="PF18962">
    <property type="entry name" value="Por_Secre_tail"/>
    <property type="match status" value="1"/>
</dbReference>
<dbReference type="RefSeq" id="WP_395437177.1">
    <property type="nucleotide sequence ID" value="NZ_JBAWKC010000001.1"/>
</dbReference>
<keyword evidence="2 3" id="KW-0456">Lyase</keyword>
<dbReference type="Proteomes" id="UP001610104">
    <property type="component" value="Unassembled WGS sequence"/>
</dbReference>
<accession>A0ABW7MQ98</accession>
<dbReference type="EMBL" id="JBAWKC010000001">
    <property type="protein sequence ID" value="MFH6767897.1"/>
    <property type="molecule type" value="Genomic_DNA"/>
</dbReference>
<dbReference type="InterPro" id="IPR011050">
    <property type="entry name" value="Pectin_lyase_fold/virulence"/>
</dbReference>
<dbReference type="PANTHER" id="PTHR31683:SF18">
    <property type="entry name" value="PECTATE LYASE 21-RELATED"/>
    <property type="match status" value="1"/>
</dbReference>
<feature type="domain" description="Pectate lyase" evidence="4">
    <location>
        <begin position="38"/>
        <end position="270"/>
    </location>
</feature>
<keyword evidence="3" id="KW-0624">Polysaccharide degradation</keyword>
<keyword evidence="3" id="KW-0964">Secreted</keyword>
<sequence length="443" mass="46869">MKKYLLLCLFVVSLSGLKSQNYYMTSPEGFGAATTGGGNATPVTVTTYTDLKAKLQLTTPQVILVSGTITLASGQQISLQVNNKTIIGLPGARLINNTQTQAGSGILNLKSGSSNVIIRNLIFEGPGAYDTDGRDNLTSEGCVNLWVDHCEFQDGTDGNFDIKNTSDNVTVSWCKFTYLKPPVPGGSGGSDDHRFSNLIGSSSTDAPADGHYSVTFQNCYWAAGCKDRMPRSRNGELHILNCYYKTAGVSNSTALGLGGGSNNLTCYVENTNFAYIGTVFKSYISSDGGTVNVTYDGCISTKPFSNVGAAPKPSYSYTVLPVNDVESVVSDGSCGAGATLQVTAGGEMSSSCDSLGVGDSILAEAISFYPTIVEDIFTIDFSNGISGKAFINIYSITGQNVLTMEKNISTGKWDFNLAGLNSGFYICHLNLNGASTAWKLIKK</sequence>
<proteinExistence type="inferred from homology"/>
<dbReference type="NCBIfam" id="TIGR04183">
    <property type="entry name" value="Por_Secre_tail"/>
    <property type="match status" value="1"/>
</dbReference>
<evidence type="ECO:0000313" key="6">
    <source>
        <dbReference type="Proteomes" id="UP001610104"/>
    </source>
</evidence>
<reference evidence="5 6" key="1">
    <citation type="submission" date="2024-02" db="EMBL/GenBank/DDBJ databases">
        <title>A Gaetbulibacter species isolated from tidal flats and genomic insights of their niches.</title>
        <authorList>
            <person name="Ye Y."/>
        </authorList>
    </citation>
    <scope>NUCLEOTIDE SEQUENCE [LARGE SCALE GENOMIC DNA]</scope>
    <source>
        <strain evidence="5 6">KEM-8</strain>
    </source>
</reference>
<evidence type="ECO:0000313" key="5">
    <source>
        <dbReference type="EMBL" id="MFH6767897.1"/>
    </source>
</evidence>